<accession>A0A916JFK3</accession>
<dbReference type="EMBL" id="CAJRAF010000002">
    <property type="protein sequence ID" value="CAG5010214.1"/>
    <property type="molecule type" value="Genomic_DNA"/>
</dbReference>
<evidence type="ECO:0000256" key="1">
    <source>
        <dbReference type="SAM" id="MobiDB-lite"/>
    </source>
</evidence>
<feature type="compositionally biased region" description="Basic and acidic residues" evidence="1">
    <location>
        <begin position="37"/>
        <end position="48"/>
    </location>
</feature>
<reference evidence="3" key="1">
    <citation type="submission" date="2021-04" db="EMBL/GenBank/DDBJ databases">
        <authorList>
            <person name="Rodrigo-Torres L."/>
            <person name="Arahal R. D."/>
            <person name="Lucena T."/>
        </authorList>
    </citation>
    <scope>NUCLEOTIDE SEQUENCE</scope>
    <source>
        <strain evidence="3">CECT 9275</strain>
    </source>
</reference>
<dbReference type="SUPFAM" id="SSF82185">
    <property type="entry name" value="Histone H3 K4-specific methyltransferase SET7/9 N-terminal domain"/>
    <property type="match status" value="1"/>
</dbReference>
<feature type="region of interest" description="Disordered" evidence="1">
    <location>
        <begin position="24"/>
        <end position="48"/>
    </location>
</feature>
<dbReference type="Proteomes" id="UP000680038">
    <property type="component" value="Unassembled WGS sequence"/>
</dbReference>
<dbReference type="AlphaFoldDB" id="A0A916JFK3"/>
<evidence type="ECO:0000313" key="3">
    <source>
        <dbReference type="EMBL" id="CAG5010214.1"/>
    </source>
</evidence>
<proteinExistence type="predicted"/>
<feature type="signal peptide" evidence="2">
    <location>
        <begin position="1"/>
        <end position="21"/>
    </location>
</feature>
<evidence type="ECO:0000313" key="4">
    <source>
        <dbReference type="Proteomes" id="UP000680038"/>
    </source>
</evidence>
<gene>
    <name evidence="3" type="ORF">DYBT9275_04666</name>
</gene>
<feature type="chain" id="PRO_5036996544" description="Antitoxin component YwqK of the YwqJK toxin-antitoxin module" evidence="2">
    <location>
        <begin position="22"/>
        <end position="339"/>
    </location>
</feature>
<dbReference type="Gene3D" id="2.20.110.10">
    <property type="entry name" value="Histone H3 K4-specific methyltransferase SET7/9 N-terminal domain"/>
    <property type="match status" value="1"/>
</dbReference>
<keyword evidence="2" id="KW-0732">Signal</keyword>
<name>A0A916JFK3_9BACT</name>
<evidence type="ECO:0008006" key="5">
    <source>
        <dbReference type="Google" id="ProtNLM"/>
    </source>
</evidence>
<sequence>MQRILRIGCLILVSFAGKSVAQTDKSKTSDPSWLPKETVKTDTSKGKHSNDLKSFISGLDPVVNASVPGAGNKSSSLSTLLGETIPDLGLRVKEYKGQKADRKRKKEKARLAKVQYEGIPMQAMSIKYGSGEKATIEIFHVLKEYKPINPYVLATNIRWYDKKSRRLSSSLIKDKEQALPLHGSYKKFSGENLIEEGYYYMGVRHARWLKYDAKYNLIDKSYWGKGFPAESRITYYDSTHTQIKEVLPVSYGKVEGEFLQFYKEGQLMASGKYQNGEKVGRWIEYYQFRRQRKKEIQYRKTFWDEGFEPFILREWDEKGKLFYDSSKDPRASVEEETEN</sequence>
<organism evidence="3 4">
    <name type="scientific">Dyadobacter helix</name>
    <dbReference type="NCBI Taxonomy" id="2822344"/>
    <lineage>
        <taxon>Bacteria</taxon>
        <taxon>Pseudomonadati</taxon>
        <taxon>Bacteroidota</taxon>
        <taxon>Cytophagia</taxon>
        <taxon>Cytophagales</taxon>
        <taxon>Spirosomataceae</taxon>
        <taxon>Dyadobacter</taxon>
    </lineage>
</organism>
<dbReference type="RefSeq" id="WP_215241009.1">
    <property type="nucleotide sequence ID" value="NZ_CAJRAF010000002.1"/>
</dbReference>
<comment type="caution">
    <text evidence="3">The sequence shown here is derived from an EMBL/GenBank/DDBJ whole genome shotgun (WGS) entry which is preliminary data.</text>
</comment>
<keyword evidence="4" id="KW-1185">Reference proteome</keyword>
<evidence type="ECO:0000256" key="2">
    <source>
        <dbReference type="SAM" id="SignalP"/>
    </source>
</evidence>
<protein>
    <recommendedName>
        <fullName evidence="5">Antitoxin component YwqK of the YwqJK toxin-antitoxin module</fullName>
    </recommendedName>
</protein>